<dbReference type="EMBL" id="JBHUII010000004">
    <property type="protein sequence ID" value="MFD2206520.1"/>
    <property type="molecule type" value="Genomic_DNA"/>
</dbReference>
<evidence type="ECO:0000313" key="5">
    <source>
        <dbReference type="EMBL" id="MFD2206520.1"/>
    </source>
</evidence>
<comment type="similarity">
    <text evidence="1">Belongs to the inositol monophosphatase superfamily.</text>
</comment>
<keyword evidence="3" id="KW-0378">Hydrolase</keyword>
<dbReference type="InterPro" id="IPR020583">
    <property type="entry name" value="Inositol_monoP_metal-BS"/>
</dbReference>
<evidence type="ECO:0000256" key="2">
    <source>
        <dbReference type="ARBA" id="ARBA00022723"/>
    </source>
</evidence>
<dbReference type="PRINTS" id="PR00377">
    <property type="entry name" value="IMPHPHTASES"/>
</dbReference>
<dbReference type="InterPro" id="IPR000760">
    <property type="entry name" value="Inositol_monophosphatase-like"/>
</dbReference>
<dbReference type="Proteomes" id="UP001597294">
    <property type="component" value="Unassembled WGS sequence"/>
</dbReference>
<gene>
    <name evidence="5" type="ORF">ACFSKO_12880</name>
</gene>
<dbReference type="Gene3D" id="3.40.190.80">
    <property type="match status" value="1"/>
</dbReference>
<evidence type="ECO:0000256" key="1">
    <source>
        <dbReference type="ARBA" id="ARBA00009759"/>
    </source>
</evidence>
<keyword evidence="2" id="KW-0479">Metal-binding</keyword>
<accession>A0ABW5BM53</accession>
<dbReference type="PROSITE" id="PS00629">
    <property type="entry name" value="IMP_1"/>
    <property type="match status" value="1"/>
</dbReference>
<evidence type="ECO:0000256" key="4">
    <source>
        <dbReference type="ARBA" id="ARBA00022842"/>
    </source>
</evidence>
<evidence type="ECO:0000313" key="6">
    <source>
        <dbReference type="Proteomes" id="UP001597294"/>
    </source>
</evidence>
<dbReference type="PANTHER" id="PTHR20854:SF4">
    <property type="entry name" value="INOSITOL-1-MONOPHOSPHATASE-RELATED"/>
    <property type="match status" value="1"/>
</dbReference>
<keyword evidence="4" id="KW-0460">Magnesium</keyword>
<dbReference type="Pfam" id="PF00459">
    <property type="entry name" value="Inositol_P"/>
    <property type="match status" value="1"/>
</dbReference>
<keyword evidence="6" id="KW-1185">Reference proteome</keyword>
<comment type="caution">
    <text evidence="5">The sequence shown here is derived from an EMBL/GenBank/DDBJ whole genome shotgun (WGS) entry which is preliminary data.</text>
</comment>
<dbReference type="Gene3D" id="3.30.540.10">
    <property type="entry name" value="Fructose-1,6-Bisphosphatase, subunit A, domain 1"/>
    <property type="match status" value="1"/>
</dbReference>
<evidence type="ECO:0000256" key="3">
    <source>
        <dbReference type="ARBA" id="ARBA00022801"/>
    </source>
</evidence>
<protein>
    <submittedName>
        <fullName evidence="5">Inositol monophosphatase family protein</fullName>
    </submittedName>
</protein>
<sequence>MILDPQEISPETKIEIDRRFLHGKAMIKQAGETALDYFNRRDELIIETKTDPQDVVSIADKNVEEIIRNLTRDIFPGDGYLGEEHGQESGSNDYLWVIDPIDGTACFLTGMRSWCISIALMKGGKIAAGFVYDPNTDELFTALAGQGAQLNGKTIQTYDIKSVTEGVMGIGTSHRIPPSELLPFLDKLLSAGGMFIRNGSCALMMSYVAAGRLIGYFEPHINSWDCLAGIILITEAGGWSSPFLDQDGLNKGNPILATASGVAQNLRQMANLT</sequence>
<organism evidence="5 6">
    <name type="scientific">Kiloniella antarctica</name>
    <dbReference type="NCBI Taxonomy" id="1550907"/>
    <lineage>
        <taxon>Bacteria</taxon>
        <taxon>Pseudomonadati</taxon>
        <taxon>Pseudomonadota</taxon>
        <taxon>Alphaproteobacteria</taxon>
        <taxon>Rhodospirillales</taxon>
        <taxon>Kiloniellaceae</taxon>
        <taxon>Kiloniella</taxon>
    </lineage>
</organism>
<dbReference type="RefSeq" id="WP_380252173.1">
    <property type="nucleotide sequence ID" value="NZ_JBHUII010000004.1"/>
</dbReference>
<reference evidence="6" key="1">
    <citation type="journal article" date="2019" name="Int. J. Syst. Evol. Microbiol.">
        <title>The Global Catalogue of Microorganisms (GCM) 10K type strain sequencing project: providing services to taxonomists for standard genome sequencing and annotation.</title>
        <authorList>
            <consortium name="The Broad Institute Genomics Platform"/>
            <consortium name="The Broad Institute Genome Sequencing Center for Infectious Disease"/>
            <person name="Wu L."/>
            <person name="Ma J."/>
        </authorList>
    </citation>
    <scope>NUCLEOTIDE SEQUENCE [LARGE SCALE GENOMIC DNA]</scope>
    <source>
        <strain evidence="6">CGMCC 4.7192</strain>
    </source>
</reference>
<name>A0ABW5BM53_9PROT</name>
<proteinExistence type="inferred from homology"/>
<dbReference type="PANTHER" id="PTHR20854">
    <property type="entry name" value="INOSITOL MONOPHOSPHATASE"/>
    <property type="match status" value="1"/>
</dbReference>
<dbReference type="SUPFAM" id="SSF56655">
    <property type="entry name" value="Carbohydrate phosphatase"/>
    <property type="match status" value="1"/>
</dbReference>